<keyword evidence="3" id="KW-1185">Reference proteome</keyword>
<evidence type="ECO:0000256" key="1">
    <source>
        <dbReference type="SAM" id="MobiDB-lite"/>
    </source>
</evidence>
<feature type="region of interest" description="Disordered" evidence="1">
    <location>
        <begin position="1"/>
        <end position="30"/>
    </location>
</feature>
<dbReference type="EMBL" id="JABFTP020000062">
    <property type="protein sequence ID" value="KAL3274212.1"/>
    <property type="molecule type" value="Genomic_DNA"/>
</dbReference>
<evidence type="ECO:0000313" key="2">
    <source>
        <dbReference type="EMBL" id="KAL3274212.1"/>
    </source>
</evidence>
<proteinExistence type="predicted"/>
<feature type="region of interest" description="Disordered" evidence="1">
    <location>
        <begin position="63"/>
        <end position="102"/>
    </location>
</feature>
<protein>
    <submittedName>
        <fullName evidence="2">Uncharacterized protein</fullName>
    </submittedName>
</protein>
<dbReference type="Proteomes" id="UP001516400">
    <property type="component" value="Unassembled WGS sequence"/>
</dbReference>
<sequence length="102" mass="11670">MDSEEESLNKENEGLATISEEDEHEGQSGFADTFQEVNFYRNQIPNIDTRNVNTRVLRDSITSLPETEKNASSINPETSTSFDRTLRFNDSQLQNGDFSQKY</sequence>
<evidence type="ECO:0000313" key="3">
    <source>
        <dbReference type="Proteomes" id="UP001516400"/>
    </source>
</evidence>
<accession>A0ABD2N6Z3</accession>
<reference evidence="2 3" key="1">
    <citation type="journal article" date="2021" name="BMC Biol.">
        <title>Horizontally acquired antibacterial genes associated with adaptive radiation of ladybird beetles.</title>
        <authorList>
            <person name="Li H.S."/>
            <person name="Tang X.F."/>
            <person name="Huang Y.H."/>
            <person name="Xu Z.Y."/>
            <person name="Chen M.L."/>
            <person name="Du X.Y."/>
            <person name="Qiu B.Y."/>
            <person name="Chen P.T."/>
            <person name="Zhang W."/>
            <person name="Slipinski A."/>
            <person name="Escalona H.E."/>
            <person name="Waterhouse R.M."/>
            <person name="Zwick A."/>
            <person name="Pang H."/>
        </authorList>
    </citation>
    <scope>NUCLEOTIDE SEQUENCE [LARGE SCALE GENOMIC DNA]</scope>
    <source>
        <strain evidence="2">SYSU2018</strain>
    </source>
</reference>
<comment type="caution">
    <text evidence="2">The sequence shown here is derived from an EMBL/GenBank/DDBJ whole genome shotgun (WGS) entry which is preliminary data.</text>
</comment>
<name>A0ABD2N6Z3_9CUCU</name>
<gene>
    <name evidence="2" type="ORF">HHI36_015624</name>
</gene>
<dbReference type="AlphaFoldDB" id="A0ABD2N6Z3"/>
<organism evidence="2 3">
    <name type="scientific">Cryptolaemus montrouzieri</name>
    <dbReference type="NCBI Taxonomy" id="559131"/>
    <lineage>
        <taxon>Eukaryota</taxon>
        <taxon>Metazoa</taxon>
        <taxon>Ecdysozoa</taxon>
        <taxon>Arthropoda</taxon>
        <taxon>Hexapoda</taxon>
        <taxon>Insecta</taxon>
        <taxon>Pterygota</taxon>
        <taxon>Neoptera</taxon>
        <taxon>Endopterygota</taxon>
        <taxon>Coleoptera</taxon>
        <taxon>Polyphaga</taxon>
        <taxon>Cucujiformia</taxon>
        <taxon>Coccinelloidea</taxon>
        <taxon>Coccinellidae</taxon>
        <taxon>Scymninae</taxon>
        <taxon>Scymnini</taxon>
        <taxon>Cryptolaemus</taxon>
    </lineage>
</organism>